<comment type="catalytic activity">
    <reaction evidence="1">
        <text>Thiol-dependent hydrolysis of ester, thioester, amide, peptide and isopeptide bonds formed by the C-terminal Gly of ubiquitin (a 76-residue protein attached to proteins as an intracellular targeting signal).</text>
        <dbReference type="EC" id="3.4.19.12"/>
    </reaction>
</comment>
<dbReference type="Gene3D" id="1.10.8.10">
    <property type="entry name" value="DNA helicase RuvA subunit, C-terminal domain"/>
    <property type="match status" value="1"/>
</dbReference>
<feature type="compositionally biased region" description="Polar residues" evidence="16">
    <location>
        <begin position="461"/>
        <end position="470"/>
    </location>
</feature>
<evidence type="ECO:0000256" key="4">
    <source>
        <dbReference type="ARBA" id="ARBA00005865"/>
    </source>
</evidence>
<name>A0A672J0W7_SALFA</name>
<evidence type="ECO:0000256" key="8">
    <source>
        <dbReference type="ARBA" id="ARBA00022670"/>
    </source>
</evidence>
<dbReference type="InterPro" id="IPR051346">
    <property type="entry name" value="OTU_Deubiquitinase"/>
</dbReference>
<evidence type="ECO:0000259" key="18">
    <source>
        <dbReference type="PROSITE" id="PS51036"/>
    </source>
</evidence>
<dbReference type="EC" id="3.4.19.12" evidence="5"/>
<dbReference type="GO" id="GO:0004843">
    <property type="term" value="F:cysteine-type deubiquitinase activity"/>
    <property type="evidence" value="ECO:0007669"/>
    <property type="project" value="UniProtKB-EC"/>
</dbReference>
<protein>
    <recommendedName>
        <fullName evidence="5">ubiquitinyl hydrolase 1</fullName>
        <ecNumber evidence="5">3.4.19.12</ecNumber>
    </recommendedName>
</protein>
<dbReference type="InterPro" id="IPR003323">
    <property type="entry name" value="OTU_dom"/>
</dbReference>
<evidence type="ECO:0000256" key="13">
    <source>
        <dbReference type="ARBA" id="ARBA00022807"/>
    </source>
</evidence>
<keyword evidence="9" id="KW-0479">Metal-binding</keyword>
<dbReference type="SUPFAM" id="SSF57716">
    <property type="entry name" value="Glucocorticoid receptor-like (DNA-binding domain)"/>
    <property type="match status" value="1"/>
</dbReference>
<proteinExistence type="inferred from homology"/>
<dbReference type="GO" id="GO:0070536">
    <property type="term" value="P:protein K63-linked deubiquitination"/>
    <property type="evidence" value="ECO:0007669"/>
    <property type="project" value="TreeGrafter"/>
</dbReference>
<keyword evidence="20" id="KW-1185">Reference proteome</keyword>
<keyword evidence="11" id="KW-0833">Ubl conjugation pathway</keyword>
<dbReference type="GO" id="GO:0070530">
    <property type="term" value="F:K63-linked polyubiquitin modification-dependent protein binding"/>
    <property type="evidence" value="ECO:0007669"/>
    <property type="project" value="TreeGrafter"/>
</dbReference>
<reference evidence="19" key="2">
    <citation type="submission" date="2025-08" db="UniProtKB">
        <authorList>
            <consortium name="Ensembl"/>
        </authorList>
    </citation>
    <scope>IDENTIFICATION</scope>
</reference>
<dbReference type="GO" id="GO:0071108">
    <property type="term" value="P:protein K48-linked deubiquitination"/>
    <property type="evidence" value="ECO:0007669"/>
    <property type="project" value="TreeGrafter"/>
</dbReference>
<evidence type="ECO:0000256" key="3">
    <source>
        <dbReference type="ARBA" id="ARBA00004496"/>
    </source>
</evidence>
<keyword evidence="14" id="KW-0862">Zinc</keyword>
<evidence type="ECO:0000256" key="11">
    <source>
        <dbReference type="ARBA" id="ARBA00022786"/>
    </source>
</evidence>
<keyword evidence="7" id="KW-0597">Phosphoprotein</keyword>
<evidence type="ECO:0000256" key="12">
    <source>
        <dbReference type="ARBA" id="ARBA00022801"/>
    </source>
</evidence>
<feature type="domain" description="A20-type" evidence="18">
    <location>
        <begin position="759"/>
        <end position="794"/>
    </location>
</feature>
<dbReference type="Pfam" id="PF01754">
    <property type="entry name" value="zf-A20"/>
    <property type="match status" value="1"/>
</dbReference>
<accession>A0A672J0W7</accession>
<dbReference type="Pfam" id="PF02338">
    <property type="entry name" value="OTU"/>
    <property type="match status" value="1"/>
</dbReference>
<dbReference type="PROSITE" id="PS51036">
    <property type="entry name" value="ZF_A20"/>
    <property type="match status" value="1"/>
</dbReference>
<keyword evidence="13" id="KW-0788">Thiol protease</keyword>
<dbReference type="SMART" id="SM00259">
    <property type="entry name" value="ZnF_A20"/>
    <property type="match status" value="1"/>
</dbReference>
<comment type="similarity">
    <text evidence="4">Belongs to the peptidase C64 family.</text>
</comment>
<feature type="compositionally biased region" description="Basic and acidic residues" evidence="16">
    <location>
        <begin position="537"/>
        <end position="556"/>
    </location>
</feature>
<evidence type="ECO:0000313" key="19">
    <source>
        <dbReference type="Ensembl" id="ENSSFAP00005046832.1"/>
    </source>
</evidence>
<dbReference type="GO" id="GO:0035871">
    <property type="term" value="P:protein K11-linked deubiquitination"/>
    <property type="evidence" value="ECO:0007669"/>
    <property type="project" value="TreeGrafter"/>
</dbReference>
<evidence type="ECO:0000256" key="14">
    <source>
        <dbReference type="ARBA" id="ARBA00022833"/>
    </source>
</evidence>
<evidence type="ECO:0000256" key="6">
    <source>
        <dbReference type="ARBA" id="ARBA00022490"/>
    </source>
</evidence>
<evidence type="ECO:0000256" key="10">
    <source>
        <dbReference type="ARBA" id="ARBA00022771"/>
    </source>
</evidence>
<evidence type="ECO:0000256" key="9">
    <source>
        <dbReference type="ARBA" id="ARBA00022723"/>
    </source>
</evidence>
<dbReference type="PROSITE" id="PS50802">
    <property type="entry name" value="OTU"/>
    <property type="match status" value="1"/>
</dbReference>
<evidence type="ECO:0000313" key="20">
    <source>
        <dbReference type="Proteomes" id="UP000472267"/>
    </source>
</evidence>
<feature type="region of interest" description="Disordered" evidence="16">
    <location>
        <begin position="515"/>
        <end position="561"/>
    </location>
</feature>
<keyword evidence="6" id="KW-0963">Cytoplasm</keyword>
<feature type="compositionally biased region" description="Basic and acidic residues" evidence="16">
    <location>
        <begin position="621"/>
        <end position="636"/>
    </location>
</feature>
<dbReference type="InterPro" id="IPR002653">
    <property type="entry name" value="Znf_A20"/>
</dbReference>
<feature type="region of interest" description="Disordered" evidence="16">
    <location>
        <begin position="431"/>
        <end position="494"/>
    </location>
</feature>
<evidence type="ECO:0000256" key="1">
    <source>
        <dbReference type="ARBA" id="ARBA00000707"/>
    </source>
</evidence>
<dbReference type="GO" id="GO:0071947">
    <property type="term" value="P:protein deubiquitination involved in ubiquitin-dependent protein catabolic process"/>
    <property type="evidence" value="ECO:0007669"/>
    <property type="project" value="TreeGrafter"/>
</dbReference>
<gene>
    <name evidence="19" type="primary">otud7a</name>
</gene>
<keyword evidence="12" id="KW-0378">Hydrolase</keyword>
<feature type="compositionally biased region" description="Basic and acidic residues" evidence="16">
    <location>
        <begin position="472"/>
        <end position="490"/>
    </location>
</feature>
<dbReference type="Proteomes" id="UP000472267">
    <property type="component" value="Chromosome 7"/>
</dbReference>
<dbReference type="Gene3D" id="1.20.5.4770">
    <property type="match status" value="1"/>
</dbReference>
<feature type="domain" description="OTU" evidence="17">
    <location>
        <begin position="172"/>
        <end position="354"/>
    </location>
</feature>
<evidence type="ECO:0000256" key="16">
    <source>
        <dbReference type="SAM" id="MobiDB-lite"/>
    </source>
</evidence>
<evidence type="ECO:0000259" key="17">
    <source>
        <dbReference type="PROSITE" id="PS50802"/>
    </source>
</evidence>
<evidence type="ECO:0000256" key="2">
    <source>
        <dbReference type="ARBA" id="ARBA00004123"/>
    </source>
</evidence>
<evidence type="ECO:0000256" key="15">
    <source>
        <dbReference type="ARBA" id="ARBA00023242"/>
    </source>
</evidence>
<reference evidence="19" key="1">
    <citation type="submission" date="2019-06" db="EMBL/GenBank/DDBJ databases">
        <authorList>
            <consortium name="Wellcome Sanger Institute Data Sharing"/>
        </authorList>
    </citation>
    <scope>NUCLEOTIDE SEQUENCE [LARGE SCALE GENOMIC DNA]</scope>
</reference>
<evidence type="ECO:0000256" key="7">
    <source>
        <dbReference type="ARBA" id="ARBA00022553"/>
    </source>
</evidence>
<dbReference type="GO" id="GO:0003677">
    <property type="term" value="F:DNA binding"/>
    <property type="evidence" value="ECO:0007669"/>
    <property type="project" value="InterPro"/>
</dbReference>
<dbReference type="AlphaFoldDB" id="A0A672J0W7"/>
<dbReference type="PANTHER" id="PTHR13367">
    <property type="entry name" value="UBIQUITIN THIOESTERASE"/>
    <property type="match status" value="1"/>
</dbReference>
<keyword evidence="8" id="KW-0645">Protease</keyword>
<dbReference type="GO" id="GO:0005634">
    <property type="term" value="C:nucleus"/>
    <property type="evidence" value="ECO:0007669"/>
    <property type="project" value="UniProtKB-SubCell"/>
</dbReference>
<keyword evidence="10" id="KW-0863">Zinc-finger</keyword>
<organism evidence="19 20">
    <name type="scientific">Salarias fasciatus</name>
    <name type="common">Jewelled blenny</name>
    <name type="synonym">Blennius fasciatus</name>
    <dbReference type="NCBI Taxonomy" id="181472"/>
    <lineage>
        <taxon>Eukaryota</taxon>
        <taxon>Metazoa</taxon>
        <taxon>Chordata</taxon>
        <taxon>Craniata</taxon>
        <taxon>Vertebrata</taxon>
        <taxon>Euteleostomi</taxon>
        <taxon>Actinopterygii</taxon>
        <taxon>Neopterygii</taxon>
        <taxon>Teleostei</taxon>
        <taxon>Neoteleostei</taxon>
        <taxon>Acanthomorphata</taxon>
        <taxon>Ovalentaria</taxon>
        <taxon>Blenniimorphae</taxon>
        <taxon>Blenniiformes</taxon>
        <taxon>Blennioidei</taxon>
        <taxon>Blenniidae</taxon>
        <taxon>Salariinae</taxon>
        <taxon>Salarias</taxon>
    </lineage>
</organism>
<evidence type="ECO:0000256" key="5">
    <source>
        <dbReference type="ARBA" id="ARBA00012759"/>
    </source>
</evidence>
<dbReference type="Ensembl" id="ENSSFAT00005048421.1">
    <property type="protein sequence ID" value="ENSSFAP00005046832.1"/>
    <property type="gene ID" value="ENSSFAG00005022695.1"/>
</dbReference>
<dbReference type="PANTHER" id="PTHR13367:SF9">
    <property type="entry name" value="OTU DOMAIN-CONTAINING PROTEIN 7A"/>
    <property type="match status" value="1"/>
</dbReference>
<sequence>MTGLSLDGRALKSSFFRLRPAGKNWDLSAALNDYEELRQVHTANLPQVFNEGRYYKQPEARDTPTHVSKIDRPCAQKQEDNAQEKRLSRGISHASSAIVSLARLQVASECTSEQFPLEMPIYTFQLPDLSVYSEDFRSFIERDLIEQSTMMALEQAGRLNWWSTMCTSCKKLLPLATTGDGNCLLHAASLGMWGFHDRDLMLRKSLYTMMKSGAERDALKRRWRWQQTQQNKESGLVYTEEEWEREWNELLKLASSEPRTHLSKNGNTSGGVDNSEDPVYESLEEFHVFVLAHVLRRPIVVVADTMLRDSGGEAFAPIPFGGLYLPLEVPPSRCHCSPLVLAYDQAHFSALVSMEQRDQQREQAVIPLTDSEHKLLALHFAVDPGRDWEWGRDDNDNTKLANLILSLEAKLNLLHNYMNVTWIRIPSETRAPLAQPESPTASAGEDVQSLAESMDSDRESVGSNSNVNTGKTSKEKDKDKQRKDKDKSRADSVANKLGSFSKTLGIKLKKNMGGLGGLVHGKMNKSNSGSGRNGENGGEKTKKKESKTTKGGKEESGQVSGDKSLENWKYSTDVKLSLNILRAAMQGERKFIFAGLLLTSHRHQFHEEMISYYLTNAQERFSQEQEQKRKEAEKKPPAPAEAAAAAAPKKPEPGPVPVSAHYSHTPPIQRHSVIHLQDVNMQSSIFQDDPYKPVVGTLKTCATYPQQNRTLSSQSYSPARLSGVRTVNTIEALSYNMPGEHKSHTYTNGFDAGDIQDCLEFQRRCKRENCSFYGRPETDNYCSYCYREELKRRERESKLQRPV</sequence>
<dbReference type="GO" id="GO:0005737">
    <property type="term" value="C:cytoplasm"/>
    <property type="evidence" value="ECO:0007669"/>
    <property type="project" value="UniProtKB-SubCell"/>
</dbReference>
<keyword evidence="15" id="KW-0539">Nucleus</keyword>
<comment type="subcellular location">
    <subcellularLocation>
        <location evidence="3">Cytoplasm</location>
    </subcellularLocation>
    <subcellularLocation>
        <location evidence="2">Nucleus</location>
    </subcellularLocation>
</comment>
<dbReference type="GO" id="GO:0008270">
    <property type="term" value="F:zinc ion binding"/>
    <property type="evidence" value="ECO:0007669"/>
    <property type="project" value="UniProtKB-KW"/>
</dbReference>
<reference evidence="19" key="3">
    <citation type="submission" date="2025-09" db="UniProtKB">
        <authorList>
            <consortium name="Ensembl"/>
        </authorList>
    </citation>
    <scope>IDENTIFICATION</scope>
</reference>
<feature type="region of interest" description="Disordered" evidence="16">
    <location>
        <begin position="621"/>
        <end position="664"/>
    </location>
</feature>